<dbReference type="GO" id="GO:0016811">
    <property type="term" value="F:hydrolase activity, acting on carbon-nitrogen (but not peptide) bonds, in linear amides"/>
    <property type="evidence" value="ECO:0007669"/>
    <property type="project" value="InterPro"/>
</dbReference>
<dbReference type="CDD" id="cd07572">
    <property type="entry name" value="nit"/>
    <property type="match status" value="1"/>
</dbReference>
<comment type="caution">
    <text evidence="4">The sequence shown here is derived from an EMBL/GenBank/DDBJ whole genome shotgun (WGS) entry which is preliminary data.</text>
</comment>
<dbReference type="SUPFAM" id="SSF56317">
    <property type="entry name" value="Carbon-nitrogen hydrolase"/>
    <property type="match status" value="1"/>
</dbReference>
<keyword evidence="2" id="KW-0378">Hydrolase</keyword>
<organism evidence="4 5">
    <name type="scientific">Aquisalinus flavus</name>
    <dbReference type="NCBI Taxonomy" id="1526572"/>
    <lineage>
        <taxon>Bacteria</taxon>
        <taxon>Pseudomonadati</taxon>
        <taxon>Pseudomonadota</taxon>
        <taxon>Alphaproteobacteria</taxon>
        <taxon>Parvularculales</taxon>
        <taxon>Parvularculaceae</taxon>
        <taxon>Aquisalinus</taxon>
    </lineage>
</organism>
<evidence type="ECO:0000256" key="2">
    <source>
        <dbReference type="ARBA" id="ARBA00022801"/>
    </source>
</evidence>
<dbReference type="Gene3D" id="3.60.110.10">
    <property type="entry name" value="Carbon-nitrogen hydrolase"/>
    <property type="match status" value="1"/>
</dbReference>
<evidence type="ECO:0000259" key="3">
    <source>
        <dbReference type="PROSITE" id="PS50263"/>
    </source>
</evidence>
<dbReference type="PROSITE" id="PS50263">
    <property type="entry name" value="CN_HYDROLASE"/>
    <property type="match status" value="1"/>
</dbReference>
<dbReference type="Pfam" id="PF00795">
    <property type="entry name" value="CN_hydrolase"/>
    <property type="match status" value="1"/>
</dbReference>
<evidence type="ECO:0000313" key="5">
    <source>
        <dbReference type="Proteomes" id="UP000613582"/>
    </source>
</evidence>
<accession>A0A8J2Y7P8</accession>
<dbReference type="PANTHER" id="PTHR23088:SF27">
    <property type="entry name" value="DEAMINATED GLUTATHIONE AMIDASE"/>
    <property type="match status" value="1"/>
</dbReference>
<evidence type="ECO:0000256" key="1">
    <source>
        <dbReference type="ARBA" id="ARBA00010613"/>
    </source>
</evidence>
<feature type="domain" description="CN hydrolase" evidence="3">
    <location>
        <begin position="1"/>
        <end position="253"/>
    </location>
</feature>
<dbReference type="InterPro" id="IPR036526">
    <property type="entry name" value="C-N_Hydrolase_sf"/>
</dbReference>
<protein>
    <submittedName>
        <fullName evidence="4">Amidohydrolase</fullName>
    </submittedName>
</protein>
<comment type="similarity">
    <text evidence="1">Belongs to the carbon-nitrogen hydrolase superfamily. NIT1/NIT2 family.</text>
</comment>
<keyword evidence="5" id="KW-1185">Reference proteome</keyword>
<name>A0A8J2Y7P8_9PROT</name>
<dbReference type="RefSeq" id="WP_229731421.1">
    <property type="nucleotide sequence ID" value="NZ_BMGH01000001.1"/>
</dbReference>
<dbReference type="PROSITE" id="PS01227">
    <property type="entry name" value="UPF0012"/>
    <property type="match status" value="1"/>
</dbReference>
<dbReference type="AlphaFoldDB" id="A0A8J2Y7P8"/>
<dbReference type="InterPro" id="IPR001110">
    <property type="entry name" value="UPF0012_CS"/>
</dbReference>
<dbReference type="Proteomes" id="UP000613582">
    <property type="component" value="Unassembled WGS sequence"/>
</dbReference>
<gene>
    <name evidence="4" type="ORF">GCM10011342_11920</name>
</gene>
<dbReference type="EMBL" id="BMGH01000001">
    <property type="protein sequence ID" value="GGD04576.1"/>
    <property type="molecule type" value="Genomic_DNA"/>
</dbReference>
<reference evidence="4" key="1">
    <citation type="journal article" date="2014" name="Int. J. Syst. Evol. Microbiol.">
        <title>Complete genome sequence of Corynebacterium casei LMG S-19264T (=DSM 44701T), isolated from a smear-ripened cheese.</title>
        <authorList>
            <consortium name="US DOE Joint Genome Institute (JGI-PGF)"/>
            <person name="Walter F."/>
            <person name="Albersmeier A."/>
            <person name="Kalinowski J."/>
            <person name="Ruckert C."/>
        </authorList>
    </citation>
    <scope>NUCLEOTIDE SEQUENCE</scope>
    <source>
        <strain evidence="4">CGMCC 1.12921</strain>
    </source>
</reference>
<sequence>MKAACIQMRSGLSRADNTADASALIREAAGQGADLILTPEMTNVVDRKPRRLFDHLGHEDELEELSIFSALAKELEVHLIIGSCAVALDRDFSSRRAANRTYFFGPDGGTLATYDKIHMFDVDLPDGESWKESNVYRPGKAAEVVETPLGKIGLSICYDLRFPRLYRTLAQSGARLMTVPAAFTRQTGRAHWEPLLRARAIENGAFVMAAAQGGTHEDGRETWGHSMIVGPWGDIISEKSDDEPGIVIAEIDLADADKVRQRIPSLGLEQGFEINNIKGL</sequence>
<dbReference type="PANTHER" id="PTHR23088">
    <property type="entry name" value="NITRILASE-RELATED"/>
    <property type="match status" value="1"/>
</dbReference>
<evidence type="ECO:0000313" key="4">
    <source>
        <dbReference type="EMBL" id="GGD04576.1"/>
    </source>
</evidence>
<reference evidence="4" key="2">
    <citation type="submission" date="2020-09" db="EMBL/GenBank/DDBJ databases">
        <authorList>
            <person name="Sun Q."/>
            <person name="Zhou Y."/>
        </authorList>
    </citation>
    <scope>NUCLEOTIDE SEQUENCE</scope>
    <source>
        <strain evidence="4">CGMCC 1.12921</strain>
    </source>
</reference>
<dbReference type="InterPro" id="IPR045254">
    <property type="entry name" value="Nit1/2_C-N_Hydrolase"/>
</dbReference>
<proteinExistence type="inferred from homology"/>
<dbReference type="InterPro" id="IPR003010">
    <property type="entry name" value="C-N_Hydrolase"/>
</dbReference>